<dbReference type="Proteomes" id="UP000624243">
    <property type="component" value="Unassembled WGS sequence"/>
</dbReference>
<name>A0ACC5UHD7_9PSED</name>
<protein>
    <submittedName>
        <fullName evidence="1">Uncharacterized protein</fullName>
    </submittedName>
</protein>
<organism evidence="1 2">
    <name type="scientific">Pseudomonas kurunegalensis</name>
    <dbReference type="NCBI Taxonomy" id="485880"/>
    <lineage>
        <taxon>Bacteria</taxon>
        <taxon>Pseudomonadati</taxon>
        <taxon>Pseudomonadota</taxon>
        <taxon>Gammaproteobacteria</taxon>
        <taxon>Pseudomonadales</taxon>
        <taxon>Pseudomonadaceae</taxon>
        <taxon>Pseudomonas</taxon>
    </lineage>
</organism>
<keyword evidence="2" id="KW-1185">Reference proteome</keyword>
<evidence type="ECO:0000313" key="1">
    <source>
        <dbReference type="EMBL" id="MBV4513802.1"/>
    </source>
</evidence>
<dbReference type="EMBL" id="JABWSB020000001">
    <property type="protein sequence ID" value="MBV4513802.1"/>
    <property type="molecule type" value="Genomic_DNA"/>
</dbReference>
<sequence length="68" mass="7759">MEKKAPPLYPDHPMYTDAVDAMRRYHNAVASGSSSEEIERLRQIAESQFQALNDYQLDALASLPRRAH</sequence>
<gene>
    <name evidence="1" type="ORF">HU758_001075</name>
</gene>
<accession>A0ACC5UHD7</accession>
<comment type="caution">
    <text evidence="1">The sequence shown here is derived from an EMBL/GenBank/DDBJ whole genome shotgun (WGS) entry which is preliminary data.</text>
</comment>
<evidence type="ECO:0000313" key="2">
    <source>
        <dbReference type="Proteomes" id="UP000624243"/>
    </source>
</evidence>
<reference evidence="1 2" key="1">
    <citation type="journal article" date="2020" name="Microorganisms">
        <title>Reliable Identification of Environmental Pseudomonas Isolates Using the rpoD Gene.</title>
        <authorList>
            <consortium name="The Broad Institute Genome Sequencing Platform"/>
            <person name="Girard L."/>
            <person name="Lood C."/>
            <person name="Rokni-Zadeh H."/>
            <person name="van Noort V."/>
            <person name="Lavigne R."/>
            <person name="De Mot R."/>
        </authorList>
    </citation>
    <scope>NUCLEOTIDE SEQUENCE [LARGE SCALE GENOMIC DNA]</scope>
    <source>
        <strain evidence="1 2">RW1P2</strain>
    </source>
</reference>
<proteinExistence type="predicted"/>